<reference evidence="2 3" key="1">
    <citation type="submission" date="2016-02" db="EMBL/GenBank/DDBJ databases">
        <title>Genome analysis of coral dinoflagellate symbionts highlights evolutionary adaptations to a symbiotic lifestyle.</title>
        <authorList>
            <person name="Aranda M."/>
            <person name="Li Y."/>
            <person name="Liew Y.J."/>
            <person name="Baumgarten S."/>
            <person name="Simakov O."/>
            <person name="Wilson M."/>
            <person name="Piel J."/>
            <person name="Ashoor H."/>
            <person name="Bougouffa S."/>
            <person name="Bajic V.B."/>
            <person name="Ryu T."/>
            <person name="Ravasi T."/>
            <person name="Bayer T."/>
            <person name="Micklem G."/>
            <person name="Kim H."/>
            <person name="Bhak J."/>
            <person name="Lajeunesse T.C."/>
            <person name="Voolstra C.R."/>
        </authorList>
    </citation>
    <scope>NUCLEOTIDE SEQUENCE [LARGE SCALE GENOMIC DNA]</scope>
    <source>
        <strain evidence="2 3">CCMP2467</strain>
    </source>
</reference>
<comment type="caution">
    <text evidence="2">The sequence shown here is derived from an EMBL/GenBank/DDBJ whole genome shotgun (WGS) entry which is preliminary data.</text>
</comment>
<keyword evidence="3" id="KW-1185">Reference proteome</keyword>
<feature type="region of interest" description="Disordered" evidence="1">
    <location>
        <begin position="51"/>
        <end position="76"/>
    </location>
</feature>
<protein>
    <submittedName>
        <fullName evidence="2">Uncharacterized protein</fullName>
    </submittedName>
</protein>
<dbReference type="AlphaFoldDB" id="A0A1Q9F110"/>
<organism evidence="2 3">
    <name type="scientific">Symbiodinium microadriaticum</name>
    <name type="common">Dinoflagellate</name>
    <name type="synonym">Zooxanthella microadriatica</name>
    <dbReference type="NCBI Taxonomy" id="2951"/>
    <lineage>
        <taxon>Eukaryota</taxon>
        <taxon>Sar</taxon>
        <taxon>Alveolata</taxon>
        <taxon>Dinophyceae</taxon>
        <taxon>Suessiales</taxon>
        <taxon>Symbiodiniaceae</taxon>
        <taxon>Symbiodinium</taxon>
    </lineage>
</organism>
<evidence type="ECO:0000256" key="1">
    <source>
        <dbReference type="SAM" id="MobiDB-lite"/>
    </source>
</evidence>
<evidence type="ECO:0000313" key="3">
    <source>
        <dbReference type="Proteomes" id="UP000186817"/>
    </source>
</evidence>
<accession>A0A1Q9F110</accession>
<dbReference type="EMBL" id="LSRX01000029">
    <property type="protein sequence ID" value="OLQ13404.1"/>
    <property type="molecule type" value="Genomic_DNA"/>
</dbReference>
<name>A0A1Q9F110_SYMMI</name>
<gene>
    <name evidence="2" type="ORF">AK812_SmicGene2589</name>
</gene>
<dbReference type="Proteomes" id="UP000186817">
    <property type="component" value="Unassembled WGS sequence"/>
</dbReference>
<proteinExistence type="predicted"/>
<evidence type="ECO:0000313" key="2">
    <source>
        <dbReference type="EMBL" id="OLQ13404.1"/>
    </source>
</evidence>
<sequence length="158" mass="16791">MTDDASSWRPTFASADVKALGILQLSTGVVEGIQTWHFPDDMQRSDVAPVLAKRGKTEDSDASTATDVESHESRDGRSLEASVDVIIAVEVDANSDAFNCLLVSDLIWAVEVGVVSNLAKPLAVVVGEDVAPDLGIEIAIGILIAGEGNQAQRIERYK</sequence>